<dbReference type="PANTHER" id="PTHR30348:SF13">
    <property type="entry name" value="UPF0759 PROTEIN YUNF"/>
    <property type="match status" value="1"/>
</dbReference>
<organism evidence="1 2">
    <name type="scientific">Bacillus selenitireducens (strain ATCC 700615 / DSM 15326 / MLS10)</name>
    <dbReference type="NCBI Taxonomy" id="439292"/>
    <lineage>
        <taxon>Bacteria</taxon>
        <taxon>Bacillati</taxon>
        <taxon>Bacillota</taxon>
        <taxon>Bacilli</taxon>
        <taxon>Bacillales</taxon>
        <taxon>Bacillaceae</taxon>
        <taxon>Salisediminibacterium</taxon>
    </lineage>
</organism>
<dbReference type="eggNOG" id="COG1801">
    <property type="taxonomic scope" value="Bacteria"/>
</dbReference>
<sequence>MRGQIYIGCTGWGDHDSLYEGGTPPSQKLSVYASHFPSVELDASFYAVPSEQQIAKWIRETPETFRFVVKAYQGMTGHMRGENPFPSKIAMYDAFDQALKPMQDQGKLAMVLFQFPPWFDVKKEHVSLIKGIRERYHHYDLALEFRHRSWFEPPYRDKTLALMKEGGWIHSICDEPQAGEKSIPFVPVATTGHRTLIRLHGRNVAGWNYPAKGDEWRDVRYLYDYSEEELKTLAKDVKAIHAQSSEVYVIFNNNSGGHAAANAKRLKEILGITYDGLNPAQLKLF</sequence>
<dbReference type="RefSeq" id="WP_013172098.1">
    <property type="nucleotide sequence ID" value="NC_014219.1"/>
</dbReference>
<protein>
    <recommendedName>
        <fullName evidence="3">DUF72 domain-containing protein</fullName>
    </recommendedName>
</protein>
<dbReference type="EMBL" id="CP001791">
    <property type="protein sequence ID" value="ADH98674.1"/>
    <property type="molecule type" value="Genomic_DNA"/>
</dbReference>
<dbReference type="HOGENOM" id="CLU_046519_0_0_9"/>
<gene>
    <name evidence="1" type="ordered locus">Bsel_1158</name>
</gene>
<dbReference type="Proteomes" id="UP000000271">
    <property type="component" value="Chromosome"/>
</dbReference>
<dbReference type="KEGG" id="bse:Bsel_1158"/>
<dbReference type="SUPFAM" id="SSF117396">
    <property type="entry name" value="TM1631-like"/>
    <property type="match status" value="1"/>
</dbReference>
<evidence type="ECO:0008006" key="3">
    <source>
        <dbReference type="Google" id="ProtNLM"/>
    </source>
</evidence>
<dbReference type="STRING" id="439292.Bsel_1158"/>
<accession>D6Y170</accession>
<dbReference type="AlphaFoldDB" id="D6Y170"/>
<dbReference type="PANTHER" id="PTHR30348">
    <property type="entry name" value="UNCHARACTERIZED PROTEIN YECE"/>
    <property type="match status" value="1"/>
</dbReference>
<keyword evidence="2" id="KW-1185">Reference proteome</keyword>
<dbReference type="OrthoDB" id="9780310at2"/>
<dbReference type="InterPro" id="IPR036520">
    <property type="entry name" value="UPF0759_sf"/>
</dbReference>
<evidence type="ECO:0000313" key="2">
    <source>
        <dbReference type="Proteomes" id="UP000000271"/>
    </source>
</evidence>
<dbReference type="Pfam" id="PF01904">
    <property type="entry name" value="DUF72"/>
    <property type="match status" value="1"/>
</dbReference>
<reference evidence="1" key="1">
    <citation type="submission" date="2009-10" db="EMBL/GenBank/DDBJ databases">
        <title>Complete sequence of Bacillus selenitireducens MLS10.</title>
        <authorList>
            <consortium name="US DOE Joint Genome Institute"/>
            <person name="Lucas S."/>
            <person name="Copeland A."/>
            <person name="Lapidus A."/>
            <person name="Glavina del Rio T."/>
            <person name="Dalin E."/>
            <person name="Tice H."/>
            <person name="Bruce D."/>
            <person name="Goodwin L."/>
            <person name="Pitluck S."/>
            <person name="Sims D."/>
            <person name="Brettin T."/>
            <person name="Detter J.C."/>
            <person name="Han C."/>
            <person name="Larimer F."/>
            <person name="Land M."/>
            <person name="Hauser L."/>
            <person name="Kyrpides N."/>
            <person name="Ovchinnikova G."/>
            <person name="Stolz J."/>
        </authorList>
    </citation>
    <scope>NUCLEOTIDE SEQUENCE [LARGE SCALE GENOMIC DNA]</scope>
    <source>
        <strain evidence="1">MLS10</strain>
    </source>
</reference>
<evidence type="ECO:0000313" key="1">
    <source>
        <dbReference type="EMBL" id="ADH98674.1"/>
    </source>
</evidence>
<name>D6Y170_BACIE</name>
<dbReference type="Gene3D" id="3.20.20.410">
    <property type="entry name" value="Protein of unknown function UPF0759"/>
    <property type="match status" value="1"/>
</dbReference>
<proteinExistence type="predicted"/>
<dbReference type="InterPro" id="IPR002763">
    <property type="entry name" value="DUF72"/>
</dbReference>